<dbReference type="PANTHER" id="PTHR33406:SF13">
    <property type="entry name" value="MEMBRANE PROTEIN YDFJ"/>
    <property type="match status" value="1"/>
</dbReference>
<dbReference type="InterPro" id="IPR050545">
    <property type="entry name" value="Mycobact_MmpL"/>
</dbReference>
<evidence type="ECO:0000256" key="5">
    <source>
        <dbReference type="ARBA" id="ARBA00023136"/>
    </source>
</evidence>
<dbReference type="EMBL" id="CP046147">
    <property type="protein sequence ID" value="WFG40092.1"/>
    <property type="molecule type" value="Genomic_DNA"/>
</dbReference>
<feature type="transmembrane region" description="Helical" evidence="6">
    <location>
        <begin position="226"/>
        <end position="246"/>
    </location>
</feature>
<evidence type="ECO:0000259" key="7">
    <source>
        <dbReference type="PROSITE" id="PS50156"/>
    </source>
</evidence>
<sequence length="746" mass="81074">MLTAIGALVVRRKYIVLATWAVIILAALPFFPRADEFLKPGGFSNESFPSVKARKVLQERLELTTLTVDFVFSHPEWSPFDPRFSNAVDEAVEGLVDYDEISYVVTHLDDPQRASATSNTAHVSAGLTLELDESLDFLETITNHVDPGPLDLIITGGPALYRDISLASERDLRRGETVAFPIAILALLLVFGTLIAAILPAAVGGGGVLVGVAIVFFMSQGIDMSVFALNIVSLLGIGIGIDYSLFYTSRFQEELRNGKSVDDAVLGAHSHAGQAILFSAVTSLIGLLSLITFDVMMLRSVGIGAVAVIFAALLAALTLMPAILATLGERVNRFRIVPSWGRSSSENGGFWVSLSHWVMKRPWLVLIPTSTVLILLAVPALSMRLGTVDATILPDSLESRQGFDVLREEFGFALQTVIPVAYTFGELDDEPELISPFSEQNLDRAYDIGRELERLDGVSRVSSIVNLDPTFGRDQYELLYTHPESITDVAASRIVEESVRPGAILFLVHSDFHPFWPETRQLVADIRALIPPEGELHVSGGASEITDIVNTLYGKFPYIVAAVLIITYLSLMLLFRSVILPLKAVALNVLSILASYGALVFVFQQGHFSGILNFEAMGVIEATLPILLFAIIFGLSMDYEIFLLSRVAEAYDRTGDNEASVAEGLQRSGLIITSAASILIVVAASFILADVVVVKAIGLGLAIAVFVDVTLVRALVAPAIMRIAGPWNWWLPAWLDRILPEVKRVD</sequence>
<keyword evidence="9" id="KW-1185">Reference proteome</keyword>
<feature type="transmembrane region" description="Helical" evidence="6">
    <location>
        <begin position="670"/>
        <end position="689"/>
    </location>
</feature>
<gene>
    <name evidence="8" type="ORF">GKO48_10825</name>
</gene>
<feature type="transmembrane region" description="Helical" evidence="6">
    <location>
        <begin position="14"/>
        <end position="31"/>
    </location>
</feature>
<evidence type="ECO:0000256" key="2">
    <source>
        <dbReference type="ARBA" id="ARBA00022475"/>
    </source>
</evidence>
<evidence type="ECO:0000256" key="1">
    <source>
        <dbReference type="ARBA" id="ARBA00004651"/>
    </source>
</evidence>
<organism evidence="8 9">
    <name type="scientific">Candidatus Lucifugimonas marina</name>
    <dbReference type="NCBI Taxonomy" id="3038979"/>
    <lineage>
        <taxon>Bacteria</taxon>
        <taxon>Bacillati</taxon>
        <taxon>Chloroflexota</taxon>
        <taxon>Dehalococcoidia</taxon>
        <taxon>SAR202 cluster</taxon>
        <taxon>Candidatus Lucifugimonadales</taxon>
        <taxon>Candidatus Lucifugimonadaceae</taxon>
        <taxon>Candidatus Lucifugimonas</taxon>
    </lineage>
</organism>
<dbReference type="InterPro" id="IPR000731">
    <property type="entry name" value="SSD"/>
</dbReference>
<evidence type="ECO:0000256" key="6">
    <source>
        <dbReference type="SAM" id="Phobius"/>
    </source>
</evidence>
<keyword evidence="5 6" id="KW-0472">Membrane</keyword>
<proteinExistence type="predicted"/>
<feature type="transmembrane region" description="Helical" evidence="6">
    <location>
        <begin position="275"/>
        <end position="296"/>
    </location>
</feature>
<evidence type="ECO:0000313" key="9">
    <source>
        <dbReference type="Proteomes" id="UP001219901"/>
    </source>
</evidence>
<dbReference type="GO" id="GO:0005886">
    <property type="term" value="C:plasma membrane"/>
    <property type="evidence" value="ECO:0007669"/>
    <property type="project" value="UniProtKB-SubCell"/>
</dbReference>
<reference evidence="9" key="2">
    <citation type="submission" date="2023-06" db="EMBL/GenBank/DDBJ databases">
        <title>Pangenomics reveal diversification of enzyme families and niche specialization in globally abundant SAR202 bacteria.</title>
        <authorList>
            <person name="Saw J.H.W."/>
        </authorList>
    </citation>
    <scope>NUCLEOTIDE SEQUENCE [LARGE SCALE GENOMIC DNA]</scope>
    <source>
        <strain evidence="9">JH1073</strain>
    </source>
</reference>
<comment type="subcellular location">
    <subcellularLocation>
        <location evidence="1">Cell membrane</location>
        <topology evidence="1">Multi-pass membrane protein</topology>
    </subcellularLocation>
</comment>
<feature type="transmembrane region" description="Helical" evidence="6">
    <location>
        <begin position="303"/>
        <end position="324"/>
    </location>
</feature>
<dbReference type="AlphaFoldDB" id="A0AAJ5ZEQ5"/>
<evidence type="ECO:0000256" key="4">
    <source>
        <dbReference type="ARBA" id="ARBA00022989"/>
    </source>
</evidence>
<keyword evidence="4 6" id="KW-1133">Transmembrane helix</keyword>
<feature type="transmembrane region" description="Helical" evidence="6">
    <location>
        <begin position="558"/>
        <end position="579"/>
    </location>
</feature>
<reference evidence="8 9" key="1">
    <citation type="submission" date="2019-11" db="EMBL/GenBank/DDBJ databases">
        <authorList>
            <person name="Cho J.-C."/>
        </authorList>
    </citation>
    <scope>NUCLEOTIDE SEQUENCE [LARGE SCALE GENOMIC DNA]</scope>
    <source>
        <strain evidence="8 9">JH1073</strain>
    </source>
</reference>
<dbReference type="RefSeq" id="WP_342853264.1">
    <property type="nucleotide sequence ID" value="NZ_CP046147.1"/>
</dbReference>
<feature type="transmembrane region" description="Helical" evidence="6">
    <location>
        <begin position="363"/>
        <end position="381"/>
    </location>
</feature>
<dbReference type="Pfam" id="PF03176">
    <property type="entry name" value="MMPL"/>
    <property type="match status" value="2"/>
</dbReference>
<feature type="domain" description="SSD" evidence="7">
    <location>
        <begin position="221"/>
        <end position="326"/>
    </location>
</feature>
<dbReference type="PROSITE" id="PS50156">
    <property type="entry name" value="SSD"/>
    <property type="match status" value="1"/>
</dbReference>
<feature type="transmembrane region" description="Helical" evidence="6">
    <location>
        <begin position="616"/>
        <end position="637"/>
    </location>
</feature>
<keyword evidence="2" id="KW-1003">Cell membrane</keyword>
<evidence type="ECO:0000313" key="8">
    <source>
        <dbReference type="EMBL" id="WFG40092.1"/>
    </source>
</evidence>
<feature type="transmembrane region" description="Helical" evidence="6">
    <location>
        <begin position="585"/>
        <end position="604"/>
    </location>
</feature>
<name>A0AAJ5ZEQ5_9CHLR</name>
<dbReference type="Gene3D" id="1.20.1640.10">
    <property type="entry name" value="Multidrug efflux transporter AcrB transmembrane domain"/>
    <property type="match status" value="2"/>
</dbReference>
<keyword evidence="3 6" id="KW-0812">Transmembrane</keyword>
<feature type="transmembrane region" description="Helical" evidence="6">
    <location>
        <begin position="178"/>
        <end position="196"/>
    </location>
</feature>
<accession>A0AAJ5ZEQ5</accession>
<protein>
    <submittedName>
        <fullName evidence="8">MMPL family transporter</fullName>
    </submittedName>
</protein>
<evidence type="ECO:0000256" key="3">
    <source>
        <dbReference type="ARBA" id="ARBA00022692"/>
    </source>
</evidence>
<dbReference type="Proteomes" id="UP001219901">
    <property type="component" value="Chromosome"/>
</dbReference>
<dbReference type="PANTHER" id="PTHR33406">
    <property type="entry name" value="MEMBRANE PROTEIN MJ1562-RELATED"/>
    <property type="match status" value="1"/>
</dbReference>
<dbReference type="InterPro" id="IPR004869">
    <property type="entry name" value="MMPL_dom"/>
</dbReference>
<feature type="transmembrane region" description="Helical" evidence="6">
    <location>
        <begin position="696"/>
        <end position="721"/>
    </location>
</feature>
<dbReference type="SUPFAM" id="SSF82866">
    <property type="entry name" value="Multidrug efflux transporter AcrB transmembrane domain"/>
    <property type="match status" value="2"/>
</dbReference>